<dbReference type="RefSeq" id="WP_073556345.1">
    <property type="nucleotide sequence ID" value="NZ_MRCA01000009.1"/>
</dbReference>
<comment type="caution">
    <text evidence="1">The sequence shown here is derived from an EMBL/GenBank/DDBJ whole genome shotgun (WGS) entry which is preliminary data.</text>
</comment>
<evidence type="ECO:0000313" key="1">
    <source>
        <dbReference type="EMBL" id="OKH12861.1"/>
    </source>
</evidence>
<dbReference type="Proteomes" id="UP000186391">
    <property type="component" value="Unassembled WGS sequence"/>
</dbReference>
<sequence length="80" mass="8433">MGTVVIFQGRSLVLDEGAIVPFATTPKPFVIITGAAANNISGCWHTSNCSKASGCFASLLAISYCFYHFANNSSTTRLIA</sequence>
<reference evidence="1 2" key="1">
    <citation type="submission" date="2016-11" db="EMBL/GenBank/DDBJ databases">
        <title>Draft Genome Sequences of Nine Cyanobacterial Strains from Diverse Habitats.</title>
        <authorList>
            <person name="Zhu T."/>
            <person name="Hou S."/>
            <person name="Lu X."/>
            <person name="Hess W.R."/>
        </authorList>
    </citation>
    <scope>NUCLEOTIDE SEQUENCE [LARGE SCALE GENOMIC DNA]</scope>
    <source>
        <strain evidence="1 2">NIES-592</strain>
    </source>
</reference>
<dbReference type="EMBL" id="MRCA01000009">
    <property type="protein sequence ID" value="OKH12861.1"/>
    <property type="molecule type" value="Genomic_DNA"/>
</dbReference>
<accession>A0A1U7GX45</accession>
<evidence type="ECO:0000313" key="2">
    <source>
        <dbReference type="Proteomes" id="UP000186391"/>
    </source>
</evidence>
<name>A0A1U7GX45_9CYAN</name>
<organism evidence="1 2">
    <name type="scientific">Fischerella major NIES-592</name>
    <dbReference type="NCBI Taxonomy" id="210994"/>
    <lineage>
        <taxon>Bacteria</taxon>
        <taxon>Bacillati</taxon>
        <taxon>Cyanobacteriota</taxon>
        <taxon>Cyanophyceae</taxon>
        <taxon>Nostocales</taxon>
        <taxon>Hapalosiphonaceae</taxon>
        <taxon>Fischerella</taxon>
    </lineage>
</organism>
<dbReference type="AlphaFoldDB" id="A0A1U7GX45"/>
<proteinExistence type="predicted"/>
<protein>
    <submittedName>
        <fullName evidence="1">Uncharacterized protein</fullName>
    </submittedName>
</protein>
<keyword evidence="2" id="KW-1185">Reference proteome</keyword>
<gene>
    <name evidence="1" type="ORF">NIES592_16720</name>
</gene>